<protein>
    <submittedName>
        <fullName evidence="2">DUF1690-domain-containing protein</fullName>
    </submittedName>
</protein>
<reference evidence="2" key="1">
    <citation type="journal article" date="2020" name="Stud. Mycol.">
        <title>101 Dothideomycetes genomes: a test case for predicting lifestyles and emergence of pathogens.</title>
        <authorList>
            <person name="Haridas S."/>
            <person name="Albert R."/>
            <person name="Binder M."/>
            <person name="Bloem J."/>
            <person name="Labutti K."/>
            <person name="Salamov A."/>
            <person name="Andreopoulos B."/>
            <person name="Baker S."/>
            <person name="Barry K."/>
            <person name="Bills G."/>
            <person name="Bluhm B."/>
            <person name="Cannon C."/>
            <person name="Castanera R."/>
            <person name="Culley D."/>
            <person name="Daum C."/>
            <person name="Ezra D."/>
            <person name="Gonzalez J."/>
            <person name="Henrissat B."/>
            <person name="Kuo A."/>
            <person name="Liang C."/>
            <person name="Lipzen A."/>
            <person name="Lutzoni F."/>
            <person name="Magnuson J."/>
            <person name="Mondo S."/>
            <person name="Nolan M."/>
            <person name="Ohm R."/>
            <person name="Pangilinan J."/>
            <person name="Park H.-J."/>
            <person name="Ramirez L."/>
            <person name="Alfaro M."/>
            <person name="Sun H."/>
            <person name="Tritt A."/>
            <person name="Yoshinaga Y."/>
            <person name="Zwiers L.-H."/>
            <person name="Turgeon B."/>
            <person name="Goodwin S."/>
            <person name="Spatafora J."/>
            <person name="Crous P."/>
            <person name="Grigoriev I."/>
        </authorList>
    </citation>
    <scope>NUCLEOTIDE SEQUENCE</scope>
    <source>
        <strain evidence="2">CBS 113979</strain>
    </source>
</reference>
<dbReference type="OrthoDB" id="5544375at2759"/>
<proteinExistence type="predicted"/>
<feature type="region of interest" description="Disordered" evidence="1">
    <location>
        <begin position="56"/>
        <end position="109"/>
    </location>
</feature>
<organism evidence="2 3">
    <name type="scientific">Aulographum hederae CBS 113979</name>
    <dbReference type="NCBI Taxonomy" id="1176131"/>
    <lineage>
        <taxon>Eukaryota</taxon>
        <taxon>Fungi</taxon>
        <taxon>Dikarya</taxon>
        <taxon>Ascomycota</taxon>
        <taxon>Pezizomycotina</taxon>
        <taxon>Dothideomycetes</taxon>
        <taxon>Pleosporomycetidae</taxon>
        <taxon>Aulographales</taxon>
        <taxon>Aulographaceae</taxon>
    </lineage>
</organism>
<dbReference type="Proteomes" id="UP000800041">
    <property type="component" value="Unassembled WGS sequence"/>
</dbReference>
<dbReference type="InterPro" id="IPR012471">
    <property type="entry name" value="DUF1690"/>
</dbReference>
<feature type="compositionally biased region" description="Polar residues" evidence="1">
    <location>
        <begin position="96"/>
        <end position="109"/>
    </location>
</feature>
<gene>
    <name evidence="2" type="ORF">K402DRAFT_368222</name>
</gene>
<dbReference type="EMBL" id="ML977139">
    <property type="protein sequence ID" value="KAF1991554.1"/>
    <property type="molecule type" value="Genomic_DNA"/>
</dbReference>
<accession>A0A6G1HEP5</accession>
<dbReference type="AlphaFoldDB" id="A0A6G1HEP5"/>
<feature type="compositionally biased region" description="Basic and acidic residues" evidence="1">
    <location>
        <begin position="58"/>
        <end position="68"/>
    </location>
</feature>
<feature type="compositionally biased region" description="Polar residues" evidence="1">
    <location>
        <begin position="27"/>
        <end position="39"/>
    </location>
</feature>
<dbReference type="Pfam" id="PF07956">
    <property type="entry name" value="DUF1690"/>
    <property type="match status" value="1"/>
</dbReference>
<keyword evidence="3" id="KW-1185">Reference proteome</keyword>
<evidence type="ECO:0000313" key="2">
    <source>
        <dbReference type="EMBL" id="KAF1991554.1"/>
    </source>
</evidence>
<feature type="region of interest" description="Disordered" evidence="1">
    <location>
        <begin position="27"/>
        <end position="46"/>
    </location>
</feature>
<name>A0A6G1HEP5_9PEZI</name>
<evidence type="ECO:0000256" key="1">
    <source>
        <dbReference type="SAM" id="MobiDB-lite"/>
    </source>
</evidence>
<sequence length="179" mass="19901">MGAGNSKPESEQHVFSADAPVRFSTELVNSLQHSSQSDTTRSKTLELQIQNRVNAELSRLRQAEEDRLSTLSNELSSEAEAPPPEPSLTEKIADSISGSGSKPDITSTSVSKEIAALKEKLEKSKKIMQADSALEKAKESVVTCLRGNDRRPLDCWQEVETFKREVGRLEREFVERTVR</sequence>
<feature type="compositionally biased region" description="Low complexity" evidence="1">
    <location>
        <begin position="69"/>
        <end position="80"/>
    </location>
</feature>
<evidence type="ECO:0000313" key="3">
    <source>
        <dbReference type="Proteomes" id="UP000800041"/>
    </source>
</evidence>